<dbReference type="PROSITE" id="PS50012">
    <property type="entry name" value="RCC1_3"/>
    <property type="match status" value="8"/>
</dbReference>
<organism evidence="6 7">
    <name type="scientific">Anaeromyxobacter oryzae</name>
    <dbReference type="NCBI Taxonomy" id="2918170"/>
    <lineage>
        <taxon>Bacteria</taxon>
        <taxon>Pseudomonadati</taxon>
        <taxon>Myxococcota</taxon>
        <taxon>Myxococcia</taxon>
        <taxon>Myxococcales</taxon>
        <taxon>Cystobacterineae</taxon>
        <taxon>Anaeromyxobacteraceae</taxon>
        <taxon>Anaeromyxobacter</taxon>
    </lineage>
</organism>
<feature type="region of interest" description="Disordered" evidence="3">
    <location>
        <begin position="703"/>
        <end position="729"/>
    </location>
</feature>
<dbReference type="Pfam" id="PF13540">
    <property type="entry name" value="RCC1_2"/>
    <property type="match status" value="4"/>
</dbReference>
<dbReference type="PRINTS" id="PR00633">
    <property type="entry name" value="RCCNDNSATION"/>
</dbReference>
<evidence type="ECO:0000313" key="7">
    <source>
        <dbReference type="Proteomes" id="UP001162891"/>
    </source>
</evidence>
<reference evidence="7" key="1">
    <citation type="journal article" date="2022" name="Int. J. Syst. Evol. Microbiol.">
        <title>Anaeromyxobacter oryzae sp. nov., Anaeromyxobacter diazotrophicus sp. nov. and Anaeromyxobacter paludicola sp. nov., isolated from paddy soils.</title>
        <authorList>
            <person name="Itoh H."/>
            <person name="Xu Z."/>
            <person name="Mise K."/>
            <person name="Masuda Y."/>
            <person name="Ushijima N."/>
            <person name="Hayakawa C."/>
            <person name="Shiratori Y."/>
            <person name="Senoo K."/>
        </authorList>
    </citation>
    <scope>NUCLEOTIDE SEQUENCE [LARGE SCALE GENOMIC DNA]</scope>
    <source>
        <strain evidence="7">Red232</strain>
    </source>
</reference>
<dbReference type="InterPro" id="IPR036116">
    <property type="entry name" value="FN3_sf"/>
</dbReference>
<dbReference type="RefSeq" id="WP_248358507.1">
    <property type="nucleotide sequence ID" value="NZ_AP025591.1"/>
</dbReference>
<keyword evidence="4" id="KW-0732">Signal</keyword>
<dbReference type="PANTHER" id="PTHR45982">
    <property type="entry name" value="REGULATOR OF CHROMOSOME CONDENSATION"/>
    <property type="match status" value="1"/>
</dbReference>
<dbReference type="PANTHER" id="PTHR45982:SF1">
    <property type="entry name" value="REGULATOR OF CHROMOSOME CONDENSATION"/>
    <property type="match status" value="1"/>
</dbReference>
<gene>
    <name evidence="6" type="ORF">AMOR_07250</name>
</gene>
<evidence type="ECO:0000256" key="1">
    <source>
        <dbReference type="ARBA" id="ARBA00022658"/>
    </source>
</evidence>
<dbReference type="SUPFAM" id="SSF50985">
    <property type="entry name" value="RCC1/BLIP-II"/>
    <property type="match status" value="3"/>
</dbReference>
<dbReference type="SUPFAM" id="SSF49265">
    <property type="entry name" value="Fibronectin type III"/>
    <property type="match status" value="1"/>
</dbReference>
<evidence type="ECO:0000256" key="3">
    <source>
        <dbReference type="SAM" id="MobiDB-lite"/>
    </source>
</evidence>
<keyword evidence="1" id="KW-0344">Guanine-nucleotide releasing factor</keyword>
<sequence length="2229" mass="214347">MRVVRSSGPWLALSLLAACSGGGGTGDASAPAAPTLSSQPPSPSNRTDPTLVGYTRPGATLSVYAGAGCVGTPLASVHIGVDGGFAVKVTVAPGSTTEFSAAASIDGKASPCGPVFTYVVDGDAPGAPAAATVTPASPSNVDAPVVSGTTEPLARVAVFADATCAGSPLGTAPAAGADGAFSVTVHVPHDATTTFGLEVTDFAGNTSGCFPGPVYVQDATPPEAPLLAATAPASPANAASVSVSGTAEALATIRLHAGTCAEGPIVGTGPVAADGAFAVDAAAARNQANTIVAEAVDAAGNVSPCSDAIVFVEDSTAPAVPALASAPANDVPRNAATIVLSGAVEAGATVTVYRGAACDAEVGRVVADVDGTFALEVAVDRNASTTFSARAADALGNASPCGAPLAFVEDSTPPAAPVASATVPASPSSDLAPVLAGIAEPAAVVRVYGDAGCTGAAGVLGEGVAGPDGAFAVTIAAPRDAATALHLDATDGAGNTSACASGPLYVQDSTPPAAPILAGTVPGSPANAAAVSVVGSAEPGAVVTLHAGGCGGAFLGVAQASAIDGQFAAAVTVDRNQAIAIYADARDAVGNASACSAPIGFVEDSTPPAGVVLAATPGSPSSASAIVISGATEPGARVQLYRGAACDAELLPAPAVDATGRFSASVAIPQDPPDATLPFTARATDAAGNSTCGPALTFVHDLTPPASPVASGTTPASPANDNDPVLSGTAEPGATVRVYAGGGCAPAAVLATATAGANGAFAVTFHVANDTTTAVELDAADAAGNRSACAAGPIYVEDSTAPGAPVVLATAPASPANTAVVDVRGTAEPGAEVVVFAGACGGPFLGTGTASGAGTFTVGVSVARDATTELVAQAVDAAGNVSGCSTALAFVQDSTLPAAPALGSSPSSAHPQNVARTGGTIVLSGTVEPGATVSIFRGAACETPVAAPVVAADGAFSATVAVDANATTVFTARATDPAGNVSPCGPTLAFVEDSLRPAAPVATATTPAGPANDNDPVLSGVAEGGATVRVYGDPACAGPVLGAGAAGGGGAYAVSFHVADDTTTALAVTATDAAGNVSDCVPGPIYVEDSTPPARPALASVTPGSPANTAAVTVAGNAEAGAGVTLFGGGCGGTFLGGGSAAGDGSFVVSATIPRNAATSIFAQARDAAGNASACSDALVFVEDSTPPAAPGLSSSPPSDHARNVSAAGGTIALAGTTEPTATVNVYRDGTCGSLLGPAPVAADGSFSLVVPVDPNATTTFSARATDAADNASSCGTPLAFVEDSIAPAAPVLTDTAAAFPTGPTSNAGPTFSGTAEAKATVQIFTTPGCAAGTLVSTGVASAAGAFSIPVPVPQDTTTTFGANAVDAAGNVSPCTAAPRPYVHDGTPPAFAGLATVTVRDAGSIRLTWQAATDAVTTQDRIVYDVCRSTSWGGCTGGTFTATPPSVTGGTGTITYDVTGLSPGTRYFFVVRAHDQAGNADRNVAQKMGKTFGNGAVATASGGNGVPAASGGTPYFTCVLDGGGRVLCLSQTAGIPQLGTGGSAVTGPVVGLPPAVAISAGESHACALAQDGAIYCWGANDGQQVGIDPAVNAGPFSTAQRVSTGASTPAVAIDCGRAHTCALLADGSIRCWGKDDQGQLGNGAQAARSGVVQVPAYLSPLDGRVVAATGIAAGDQHSCAAYVDGSVRCWGARTHGQLGDGTALVPAPAPALAPVPYPAPLDAFDRYVSVDAGWTHTCALTLKGKIYCAGANGDGQIGDGSTSDRIAPFPVGLAQASRLTLGRNHTCAIIAATGEPWCWGDDAFGQMGDRGNADRKSPALANGSFTGWKAFFAGQDETCGVKNGQAYCWGTGGSGLNPAAGGTTLSPLLLNGAPGATALAAGRAHTCAMLADGAVRCFGSNSAGQVGNGQPVNALLPADVASGAGAVVAGGANTCFGTVSGATCWGSNEFLQLGDPTFTGPIRNLPPGGLARPDWPVAIGDHACGANPVGALECWGRNDRGQLGRNTTGDPTASSAAVGGGGFYVRGVTVGALHACAIDRDGAVSCWGDNGSGQLGTAGAAAALSPVPVSVYGLTEDVVQIDAGGGDTTCARDAGGGISCWGANAHGQLGDPSNLAASSDAAAPVAGLANAIDLAVGPNHACAVLAEGTVRCWGSNASGQLGDGGTSDSATPVVAAGVTGARQVVVGETHSCALLGDGTARCWGGNLSGQLGDGTTTAHAVPAPVEAFP</sequence>
<feature type="compositionally biased region" description="Polar residues" evidence="3">
    <location>
        <begin position="35"/>
        <end position="48"/>
    </location>
</feature>
<protein>
    <recommendedName>
        <fullName evidence="5">Fibronectin type-III domain-containing protein</fullName>
    </recommendedName>
</protein>
<evidence type="ECO:0000259" key="5">
    <source>
        <dbReference type="SMART" id="SM00060"/>
    </source>
</evidence>
<evidence type="ECO:0000256" key="4">
    <source>
        <dbReference type="SAM" id="SignalP"/>
    </source>
</evidence>
<dbReference type="EMBL" id="AP025591">
    <property type="protein sequence ID" value="BDG01729.1"/>
    <property type="molecule type" value="Genomic_DNA"/>
</dbReference>
<dbReference type="SMART" id="SM00060">
    <property type="entry name" value="FN3"/>
    <property type="match status" value="1"/>
</dbReference>
<proteinExistence type="predicted"/>
<dbReference type="PROSITE" id="PS51257">
    <property type="entry name" value="PROKAR_LIPOPROTEIN"/>
    <property type="match status" value="1"/>
</dbReference>
<dbReference type="InterPro" id="IPR009091">
    <property type="entry name" value="RCC1/BLIP-II"/>
</dbReference>
<dbReference type="InterPro" id="IPR041498">
    <property type="entry name" value="Big_6"/>
</dbReference>
<dbReference type="InterPro" id="IPR051553">
    <property type="entry name" value="Ran_GTPase-activating"/>
</dbReference>
<dbReference type="InterPro" id="IPR000408">
    <property type="entry name" value="Reg_chr_condens"/>
</dbReference>
<dbReference type="Gene3D" id="2.130.10.30">
    <property type="entry name" value="Regulator of chromosome condensation 1/beta-lactamase-inhibitor protein II"/>
    <property type="match status" value="4"/>
</dbReference>
<feature type="signal peptide" evidence="4">
    <location>
        <begin position="1"/>
        <end position="17"/>
    </location>
</feature>
<evidence type="ECO:0000313" key="6">
    <source>
        <dbReference type="EMBL" id="BDG01729.1"/>
    </source>
</evidence>
<dbReference type="Gene3D" id="2.60.40.10">
    <property type="entry name" value="Immunoglobulins"/>
    <property type="match status" value="13"/>
</dbReference>
<feature type="domain" description="Fibronectin type-III" evidence="5">
    <location>
        <begin position="1389"/>
        <end position="1480"/>
    </location>
</feature>
<dbReference type="InterPro" id="IPR013783">
    <property type="entry name" value="Ig-like_fold"/>
</dbReference>
<dbReference type="Pfam" id="PF25390">
    <property type="entry name" value="WD40_RLD"/>
    <property type="match status" value="1"/>
</dbReference>
<name>A0ABM7WQI9_9BACT</name>
<feature type="region of interest" description="Disordered" evidence="3">
    <location>
        <begin position="26"/>
        <end position="50"/>
    </location>
</feature>
<dbReference type="CDD" id="cd00063">
    <property type="entry name" value="FN3"/>
    <property type="match status" value="1"/>
</dbReference>
<keyword evidence="7" id="KW-1185">Reference proteome</keyword>
<accession>A0ABM7WQI9</accession>
<dbReference type="InterPro" id="IPR058923">
    <property type="entry name" value="RCC1-like_dom"/>
</dbReference>
<dbReference type="Pfam" id="PF17936">
    <property type="entry name" value="Big_6"/>
    <property type="match status" value="10"/>
</dbReference>
<dbReference type="Proteomes" id="UP001162891">
    <property type="component" value="Chromosome"/>
</dbReference>
<feature type="compositionally biased region" description="Polar residues" evidence="3">
    <location>
        <begin position="710"/>
        <end position="720"/>
    </location>
</feature>
<keyword evidence="2" id="KW-0677">Repeat</keyword>
<evidence type="ECO:0000256" key="2">
    <source>
        <dbReference type="ARBA" id="ARBA00022737"/>
    </source>
</evidence>
<dbReference type="InterPro" id="IPR003961">
    <property type="entry name" value="FN3_dom"/>
</dbReference>
<feature type="chain" id="PRO_5045310508" description="Fibronectin type-III domain-containing protein" evidence="4">
    <location>
        <begin position="18"/>
        <end position="2229"/>
    </location>
</feature>